<reference evidence="2" key="2">
    <citation type="submission" date="2021-05" db="EMBL/GenBank/DDBJ databases">
        <title>Protein family content uncovers lineage relationships and bacterial pathway maintenance mechanisms in DPANN archaea.</title>
        <authorList>
            <person name="Castelle C.J."/>
            <person name="Meheust R."/>
            <person name="Jaffe A.L."/>
            <person name="Seitz K."/>
            <person name="Gong X."/>
            <person name="Baker B.J."/>
            <person name="Banfield J.F."/>
        </authorList>
    </citation>
    <scope>NUCLEOTIDE SEQUENCE</scope>
    <source>
        <strain evidence="2">RIFCSPLOWO2_01_FULL_AR10_48_17</strain>
    </source>
</reference>
<name>A0A8T4L5C5_9ARCH</name>
<organism evidence="2 3">
    <name type="scientific">Candidatus Iainarchaeum sp</name>
    <dbReference type="NCBI Taxonomy" id="3101447"/>
    <lineage>
        <taxon>Archaea</taxon>
        <taxon>Candidatus Iainarchaeota</taxon>
        <taxon>Candidatus Iainarchaeia</taxon>
        <taxon>Candidatus Iainarchaeales</taxon>
        <taxon>Candidatus Iainarchaeaceae</taxon>
        <taxon>Candidatus Iainarchaeum</taxon>
    </lineage>
</organism>
<evidence type="ECO:0000313" key="2">
    <source>
        <dbReference type="EMBL" id="MBS3061797.1"/>
    </source>
</evidence>
<dbReference type="AlphaFoldDB" id="A0A8T4L5C5"/>
<dbReference type="SUPFAM" id="SSF111126">
    <property type="entry name" value="Ligand-binding domain in the NO signalling and Golgi transport"/>
    <property type="match status" value="1"/>
</dbReference>
<feature type="transmembrane region" description="Helical" evidence="1">
    <location>
        <begin position="142"/>
        <end position="161"/>
    </location>
</feature>
<gene>
    <name evidence="2" type="ORF">J4215_04415</name>
</gene>
<evidence type="ECO:0000256" key="1">
    <source>
        <dbReference type="SAM" id="Phobius"/>
    </source>
</evidence>
<evidence type="ECO:0000313" key="3">
    <source>
        <dbReference type="Proteomes" id="UP000675968"/>
    </source>
</evidence>
<proteinExistence type="predicted"/>
<sequence length="382" mass="43802">MVDVKDSVVRLYVKRFVIPRALIFDRPGFVDFKISGKTTVNLRQLLLPESFFVALEKQLVTEFGAEGEQTLYSIGKRFGYSFALNGRFENIKDHPGEAVKDWVMIASKFVEGTYASNISQETDVKNKTVKYELKNFVVCRKLGYDFFLATAGAAGIIAWILQDIKIEGHMYDSLFKGSDQFCKVTCAPVDVLSKQFKEQVYSETQVDDLLEDASTYRSFNTEVDIQYKKSFESYLNAKLFSYSEGIIVYKQKERFFLMEVSGMYLLEKGMKNEKMKKILFDCAFRIGQELFPEIDKRRLLEVMELLSALGWGEVLVLSSGEKLKVIINYFPWTKFYKEIDFLMIGGFLSGLCSRVYGKEIILKKPKVDVSKGHLALLFEGAE</sequence>
<keyword evidence="1" id="KW-0812">Transmembrane</keyword>
<keyword evidence="1" id="KW-0472">Membrane</keyword>
<protein>
    <submittedName>
        <fullName evidence="2">Uncharacterized protein</fullName>
    </submittedName>
</protein>
<dbReference type="Proteomes" id="UP000675968">
    <property type="component" value="Unassembled WGS sequence"/>
</dbReference>
<accession>A0A8T4L5C5</accession>
<comment type="caution">
    <text evidence="2">The sequence shown here is derived from an EMBL/GenBank/DDBJ whole genome shotgun (WGS) entry which is preliminary data.</text>
</comment>
<keyword evidence="1" id="KW-1133">Transmembrane helix</keyword>
<reference evidence="2" key="1">
    <citation type="submission" date="2021-03" db="EMBL/GenBank/DDBJ databases">
        <authorList>
            <person name="Jaffe A."/>
        </authorList>
    </citation>
    <scope>NUCLEOTIDE SEQUENCE</scope>
    <source>
        <strain evidence="2">RIFCSPLOWO2_01_FULL_AR10_48_17</strain>
    </source>
</reference>
<dbReference type="EMBL" id="JAGVWC010000010">
    <property type="protein sequence ID" value="MBS3061797.1"/>
    <property type="molecule type" value="Genomic_DNA"/>
</dbReference>
<dbReference type="InterPro" id="IPR024096">
    <property type="entry name" value="NO_sig/Golgi_transp_ligand-bd"/>
</dbReference>